<name>A0A0P0RHS9_9BURK</name>
<dbReference type="EMBL" id="CP012747">
    <property type="protein sequence ID" value="ALL68336.1"/>
    <property type="molecule type" value="Genomic_DNA"/>
</dbReference>
<sequence length="182" mass="20398">MPGNIDLRIAEQALGLLTFIADTVELSYEPDSGRPSSIPEATYHQKLRHFLLPSHHQNLYNCAQTDVSHTADRNRQLSPIEIEANTYASELLMPRSFLAQIESNLRCYTTLASRRRSGETRCCRHCLSLLFSTTIAGSLLDQRTDQSVFAVHQKGARHATIGATRLPGRHIKMDSLRRGNLA</sequence>
<evidence type="ECO:0000313" key="2">
    <source>
        <dbReference type="Proteomes" id="UP000019146"/>
    </source>
</evidence>
<gene>
    <name evidence="1" type="ORF">K788_00003210</name>
</gene>
<dbReference type="AlphaFoldDB" id="A0A0P0RHS9"/>
<evidence type="ECO:0000313" key="1">
    <source>
        <dbReference type="EMBL" id="ALL68336.1"/>
    </source>
</evidence>
<dbReference type="KEGG" id="bcai:K788_00003210"/>
<proteinExistence type="predicted"/>
<dbReference type="Proteomes" id="UP000019146">
    <property type="component" value="Chromosome 2"/>
</dbReference>
<organism evidence="1 2">
    <name type="scientific">Paraburkholderia caribensis MBA4</name>
    <dbReference type="NCBI Taxonomy" id="1323664"/>
    <lineage>
        <taxon>Bacteria</taxon>
        <taxon>Pseudomonadati</taxon>
        <taxon>Pseudomonadota</taxon>
        <taxon>Betaproteobacteria</taxon>
        <taxon>Burkholderiales</taxon>
        <taxon>Burkholderiaceae</taxon>
        <taxon>Paraburkholderia</taxon>
    </lineage>
</organism>
<protein>
    <submittedName>
        <fullName evidence="1">Uncharacterized protein</fullName>
    </submittedName>
</protein>
<reference evidence="1 2" key="1">
    <citation type="journal article" date="2014" name="Genome Announc.">
        <title>Draft Genome Sequence of the Haloacid-Degrading Burkholderia caribensis Strain MBA4.</title>
        <authorList>
            <person name="Pan Y."/>
            <person name="Kong K.F."/>
            <person name="Tsang J.S."/>
        </authorList>
    </citation>
    <scope>NUCLEOTIDE SEQUENCE [LARGE SCALE GENOMIC DNA]</scope>
    <source>
        <strain evidence="1 2">MBA4</strain>
    </source>
</reference>
<accession>A0A0P0RHS9</accession>